<sequence>MKIAEDDSDNDSAMPSMEARRSAILGDRVKFYRTARRLTLRQLGDIVGTTASFLSQLERGLSGANTSTLMLIANALGISLSDLFDERKATPHAVLTRAERPALPVSEGYRKTLLSRRPIRDVEVYCGHFDVGGSTGDAPYTHGNAHEMFLVLRGRVELTLGAETFVLDEGDSIEYPTSTPHKTVNVGSTPAEVLWIIAPPTSGTIDLDEYVARKPLAAGLPKAKGEFGKDE</sequence>
<evidence type="ECO:0000313" key="4">
    <source>
        <dbReference type="Proteomes" id="UP001548832"/>
    </source>
</evidence>
<dbReference type="Proteomes" id="UP001548832">
    <property type="component" value="Unassembled WGS sequence"/>
</dbReference>
<gene>
    <name evidence="3" type="ORF">ABVQ20_08380</name>
</gene>
<accession>A0ABV2DAC6</accession>
<dbReference type="SUPFAM" id="SSF47413">
    <property type="entry name" value="lambda repressor-like DNA-binding domains"/>
    <property type="match status" value="1"/>
</dbReference>
<dbReference type="SUPFAM" id="SSF51182">
    <property type="entry name" value="RmlC-like cupins"/>
    <property type="match status" value="1"/>
</dbReference>
<feature type="domain" description="HTH cro/C1-type" evidence="2">
    <location>
        <begin position="29"/>
        <end position="83"/>
    </location>
</feature>
<evidence type="ECO:0000313" key="3">
    <source>
        <dbReference type="EMBL" id="MET2826989.1"/>
    </source>
</evidence>
<dbReference type="InterPro" id="IPR050807">
    <property type="entry name" value="TransReg_Diox_bact_type"/>
</dbReference>
<dbReference type="InterPro" id="IPR011051">
    <property type="entry name" value="RmlC_Cupin_sf"/>
</dbReference>
<dbReference type="Gene3D" id="1.10.260.40">
    <property type="entry name" value="lambda repressor-like DNA-binding domains"/>
    <property type="match status" value="1"/>
</dbReference>
<dbReference type="Pfam" id="PF01381">
    <property type="entry name" value="HTH_3"/>
    <property type="match status" value="1"/>
</dbReference>
<comment type="caution">
    <text evidence="3">The sequence shown here is derived from an EMBL/GenBank/DDBJ whole genome shotgun (WGS) entry which is preliminary data.</text>
</comment>
<name>A0ABV2DAC6_9HYPH</name>
<dbReference type="SMART" id="SM00530">
    <property type="entry name" value="HTH_XRE"/>
    <property type="match status" value="1"/>
</dbReference>
<keyword evidence="4" id="KW-1185">Reference proteome</keyword>
<organism evidence="3 4">
    <name type="scientific">Mesorhizobium shangrilense</name>
    <dbReference type="NCBI Taxonomy" id="460060"/>
    <lineage>
        <taxon>Bacteria</taxon>
        <taxon>Pseudomonadati</taxon>
        <taxon>Pseudomonadota</taxon>
        <taxon>Alphaproteobacteria</taxon>
        <taxon>Hyphomicrobiales</taxon>
        <taxon>Phyllobacteriaceae</taxon>
        <taxon>Mesorhizobium</taxon>
    </lineage>
</organism>
<protein>
    <submittedName>
        <fullName evidence="3">XRE family transcriptional regulator</fullName>
    </submittedName>
</protein>
<proteinExistence type="predicted"/>
<dbReference type="Pfam" id="PF07883">
    <property type="entry name" value="Cupin_2"/>
    <property type="match status" value="1"/>
</dbReference>
<dbReference type="InterPro" id="IPR013096">
    <property type="entry name" value="Cupin_2"/>
</dbReference>
<keyword evidence="1" id="KW-0238">DNA-binding</keyword>
<dbReference type="InterPro" id="IPR010982">
    <property type="entry name" value="Lambda_DNA-bd_dom_sf"/>
</dbReference>
<dbReference type="EMBL" id="JBEWSZ010000001">
    <property type="protein sequence ID" value="MET2826989.1"/>
    <property type="molecule type" value="Genomic_DNA"/>
</dbReference>
<evidence type="ECO:0000259" key="2">
    <source>
        <dbReference type="PROSITE" id="PS50943"/>
    </source>
</evidence>
<dbReference type="PROSITE" id="PS50943">
    <property type="entry name" value="HTH_CROC1"/>
    <property type="match status" value="1"/>
</dbReference>
<dbReference type="PANTHER" id="PTHR46797">
    <property type="entry name" value="HTH-TYPE TRANSCRIPTIONAL REGULATOR"/>
    <property type="match status" value="1"/>
</dbReference>
<dbReference type="CDD" id="cd02209">
    <property type="entry name" value="cupin_XRE_C"/>
    <property type="match status" value="1"/>
</dbReference>
<dbReference type="RefSeq" id="WP_354459044.1">
    <property type="nucleotide sequence ID" value="NZ_JBEWSZ010000001.1"/>
</dbReference>
<dbReference type="Gene3D" id="2.60.120.10">
    <property type="entry name" value="Jelly Rolls"/>
    <property type="match status" value="1"/>
</dbReference>
<evidence type="ECO:0000256" key="1">
    <source>
        <dbReference type="ARBA" id="ARBA00023125"/>
    </source>
</evidence>
<dbReference type="InterPro" id="IPR001387">
    <property type="entry name" value="Cro/C1-type_HTH"/>
</dbReference>
<dbReference type="InterPro" id="IPR014710">
    <property type="entry name" value="RmlC-like_jellyroll"/>
</dbReference>
<dbReference type="CDD" id="cd00093">
    <property type="entry name" value="HTH_XRE"/>
    <property type="match status" value="1"/>
</dbReference>
<reference evidence="3 4" key="1">
    <citation type="submission" date="2024-06" db="EMBL/GenBank/DDBJ databases">
        <authorList>
            <person name="Kim D.-U."/>
        </authorList>
    </citation>
    <scope>NUCLEOTIDE SEQUENCE [LARGE SCALE GENOMIC DNA]</scope>
    <source>
        <strain evidence="3 4">KACC15460</strain>
    </source>
</reference>
<dbReference type="PANTHER" id="PTHR46797:SF1">
    <property type="entry name" value="METHYLPHOSPHONATE SYNTHASE"/>
    <property type="match status" value="1"/>
</dbReference>